<evidence type="ECO:0000256" key="2">
    <source>
        <dbReference type="ARBA" id="ARBA00034247"/>
    </source>
</evidence>
<comment type="catalytic activity">
    <reaction evidence="2">
        <text>2 GTP = 3',3'-c-di-GMP + 2 diphosphate</text>
        <dbReference type="Rhea" id="RHEA:24898"/>
        <dbReference type="ChEBI" id="CHEBI:33019"/>
        <dbReference type="ChEBI" id="CHEBI:37565"/>
        <dbReference type="ChEBI" id="CHEBI:58805"/>
        <dbReference type="EC" id="2.7.7.65"/>
    </reaction>
</comment>
<dbReference type="SMART" id="SM00267">
    <property type="entry name" value="GGDEF"/>
    <property type="match status" value="1"/>
</dbReference>
<dbReference type="FunFam" id="3.30.70.270:FF:000001">
    <property type="entry name" value="Diguanylate cyclase domain protein"/>
    <property type="match status" value="1"/>
</dbReference>
<organism evidence="5 6">
    <name type="scientific">Gluconacetobacter johannae</name>
    <dbReference type="NCBI Taxonomy" id="112140"/>
    <lineage>
        <taxon>Bacteria</taxon>
        <taxon>Pseudomonadati</taxon>
        <taxon>Pseudomonadota</taxon>
        <taxon>Alphaproteobacteria</taxon>
        <taxon>Acetobacterales</taxon>
        <taxon>Acetobacteraceae</taxon>
        <taxon>Gluconacetobacter</taxon>
    </lineage>
</organism>
<comment type="caution">
    <text evidence="5">The sequence shown here is derived from an EMBL/GenBank/DDBJ whole genome shotgun (WGS) entry which is preliminary data.</text>
</comment>
<proteinExistence type="predicted"/>
<evidence type="ECO:0000256" key="3">
    <source>
        <dbReference type="SAM" id="Phobius"/>
    </source>
</evidence>
<dbReference type="GO" id="GO:0043709">
    <property type="term" value="P:cell adhesion involved in single-species biofilm formation"/>
    <property type="evidence" value="ECO:0007669"/>
    <property type="project" value="TreeGrafter"/>
</dbReference>
<feature type="transmembrane region" description="Helical" evidence="3">
    <location>
        <begin position="110"/>
        <end position="131"/>
    </location>
</feature>
<keyword evidence="3" id="KW-0472">Membrane</keyword>
<dbReference type="RefSeq" id="WP_182943390.1">
    <property type="nucleotide sequence ID" value="NZ_JABEQH010000010.1"/>
</dbReference>
<dbReference type="InterPro" id="IPR000160">
    <property type="entry name" value="GGDEF_dom"/>
</dbReference>
<dbReference type="InterPro" id="IPR029787">
    <property type="entry name" value="Nucleotide_cyclase"/>
</dbReference>
<sequence>MLLPLTIILVILLTSSNYIGAWLQDRRQVAMLWMTASALLEAASFAVRILWSSLPGLILSTVGVMEAIGFIWMACRTTRGRRVPPWMVLAPGAAGLALYLALGFGDHPDLRVVANNLLAALLFATATAELLRGGGDRLVSRWWVAGILGTESMVCLGHALVVARLSGGDPATDAAHRGLLFIALSSLVLMMLLSAGMVALVKEQTERHHRRMAGLDALTGLGNRRRLNECLEHAVPQAGRSGRPLAVVMIDVDCFKAYNDRYGHLAGDGCLRAIAGALQGGLVRRSDLVMRYGGEEFVVLLPDTSAAEAVRIAERLRLAVRGLGLPHAGREDGVVTISLGVAVLEPGAGPMDGAALLGAVDLALYEAKRRGRDQSVSYPHMQPEPVAITAP</sequence>
<feature type="domain" description="GGDEF" evidence="4">
    <location>
        <begin position="243"/>
        <end position="380"/>
    </location>
</feature>
<dbReference type="GO" id="GO:1902201">
    <property type="term" value="P:negative regulation of bacterial-type flagellum-dependent cell motility"/>
    <property type="evidence" value="ECO:0007669"/>
    <property type="project" value="TreeGrafter"/>
</dbReference>
<dbReference type="AlphaFoldDB" id="A0A7W4J7F2"/>
<keyword evidence="3" id="KW-0812">Transmembrane</keyword>
<dbReference type="CDD" id="cd01949">
    <property type="entry name" value="GGDEF"/>
    <property type="match status" value="1"/>
</dbReference>
<dbReference type="GO" id="GO:0052621">
    <property type="term" value="F:diguanylate cyclase activity"/>
    <property type="evidence" value="ECO:0007669"/>
    <property type="project" value="UniProtKB-EC"/>
</dbReference>
<dbReference type="InterPro" id="IPR043128">
    <property type="entry name" value="Rev_trsase/Diguanyl_cyclase"/>
</dbReference>
<evidence type="ECO:0000259" key="4">
    <source>
        <dbReference type="PROSITE" id="PS50887"/>
    </source>
</evidence>
<gene>
    <name evidence="5" type="ORF">HLH21_08830</name>
</gene>
<dbReference type="EMBL" id="JABEQH010000010">
    <property type="protein sequence ID" value="MBB2176034.1"/>
    <property type="molecule type" value="Genomic_DNA"/>
</dbReference>
<dbReference type="Gene3D" id="3.30.70.270">
    <property type="match status" value="1"/>
</dbReference>
<feature type="transmembrane region" description="Helical" evidence="3">
    <location>
        <begin position="6"/>
        <end position="23"/>
    </location>
</feature>
<dbReference type="NCBIfam" id="TIGR00254">
    <property type="entry name" value="GGDEF"/>
    <property type="match status" value="1"/>
</dbReference>
<keyword evidence="3" id="KW-1133">Transmembrane helix</keyword>
<dbReference type="Pfam" id="PF00990">
    <property type="entry name" value="GGDEF"/>
    <property type="match status" value="1"/>
</dbReference>
<feature type="transmembrane region" description="Helical" evidence="3">
    <location>
        <begin position="178"/>
        <end position="201"/>
    </location>
</feature>
<accession>A0A7W4J7F2</accession>
<dbReference type="PANTHER" id="PTHR45138">
    <property type="entry name" value="REGULATORY COMPONENTS OF SENSORY TRANSDUCTION SYSTEM"/>
    <property type="match status" value="1"/>
</dbReference>
<feature type="transmembrane region" description="Helical" evidence="3">
    <location>
        <begin position="57"/>
        <end position="74"/>
    </location>
</feature>
<feature type="transmembrane region" description="Helical" evidence="3">
    <location>
        <begin position="30"/>
        <end position="51"/>
    </location>
</feature>
<keyword evidence="6" id="KW-1185">Reference proteome</keyword>
<dbReference type="EC" id="2.7.7.65" evidence="1"/>
<dbReference type="InterPro" id="IPR050469">
    <property type="entry name" value="Diguanylate_Cyclase"/>
</dbReference>
<dbReference type="PROSITE" id="PS50887">
    <property type="entry name" value="GGDEF"/>
    <property type="match status" value="1"/>
</dbReference>
<evidence type="ECO:0000256" key="1">
    <source>
        <dbReference type="ARBA" id="ARBA00012528"/>
    </source>
</evidence>
<dbReference type="SUPFAM" id="SSF55073">
    <property type="entry name" value="Nucleotide cyclase"/>
    <property type="match status" value="1"/>
</dbReference>
<name>A0A7W4J7F2_9PROT</name>
<evidence type="ECO:0000313" key="5">
    <source>
        <dbReference type="EMBL" id="MBB2176034.1"/>
    </source>
</evidence>
<dbReference type="GO" id="GO:0005886">
    <property type="term" value="C:plasma membrane"/>
    <property type="evidence" value="ECO:0007669"/>
    <property type="project" value="TreeGrafter"/>
</dbReference>
<evidence type="ECO:0000313" key="6">
    <source>
        <dbReference type="Proteomes" id="UP000561066"/>
    </source>
</evidence>
<reference evidence="5 6" key="1">
    <citation type="submission" date="2020-04" db="EMBL/GenBank/DDBJ databases">
        <title>Description of novel Gluconacetobacter.</title>
        <authorList>
            <person name="Sombolestani A."/>
        </authorList>
    </citation>
    <scope>NUCLEOTIDE SEQUENCE [LARGE SCALE GENOMIC DNA]</scope>
    <source>
        <strain evidence="5 6">LMG 21312</strain>
    </source>
</reference>
<protein>
    <recommendedName>
        <fullName evidence="1">diguanylate cyclase</fullName>
        <ecNumber evidence="1">2.7.7.65</ecNumber>
    </recommendedName>
</protein>
<feature type="transmembrane region" description="Helical" evidence="3">
    <location>
        <begin position="143"/>
        <end position="166"/>
    </location>
</feature>
<dbReference type="PANTHER" id="PTHR45138:SF9">
    <property type="entry name" value="DIGUANYLATE CYCLASE DGCM-RELATED"/>
    <property type="match status" value="1"/>
</dbReference>
<dbReference type="Proteomes" id="UP000561066">
    <property type="component" value="Unassembled WGS sequence"/>
</dbReference>
<feature type="transmembrane region" description="Helical" evidence="3">
    <location>
        <begin position="86"/>
        <end position="104"/>
    </location>
</feature>